<proteinExistence type="predicted"/>
<evidence type="ECO:0000313" key="7">
    <source>
        <dbReference type="Proteomes" id="UP000034444"/>
    </source>
</evidence>
<dbReference type="OrthoDB" id="9789029at2"/>
<protein>
    <recommendedName>
        <fullName evidence="8">Isoprenylcysteine carboxylmethyltransferase family protein</fullName>
    </recommendedName>
</protein>
<dbReference type="Proteomes" id="UP000034444">
    <property type="component" value="Chromosome"/>
</dbReference>
<dbReference type="Pfam" id="PF04191">
    <property type="entry name" value="PEMT"/>
    <property type="match status" value="1"/>
</dbReference>
<gene>
    <name evidence="6" type="ORF">YH65_06570</name>
</gene>
<reference evidence="7" key="2">
    <citation type="journal article" date="2017" name="Stand. Genomic Sci.">
        <title>Complete genome sequence of the sulfur-oxidizing chemolithoautotrophic Sulfurovum lithotrophicum 42BKTT.</title>
        <authorList>
            <person name="Jeon W."/>
            <person name="Priscilla L."/>
            <person name="Park G."/>
            <person name="Lee H."/>
            <person name="Lee N."/>
            <person name="Lee D."/>
            <person name="Kwon H."/>
            <person name="Ahn I."/>
            <person name="Lee C."/>
            <person name="Lee H."/>
            <person name="Ahn J."/>
        </authorList>
    </citation>
    <scope>NUCLEOTIDE SEQUENCE [LARGE SCALE GENOMIC DNA]</scope>
    <source>
        <strain evidence="7">ATCC BAA-797 / 42BKT</strain>
    </source>
</reference>
<dbReference type="GO" id="GO:0016740">
    <property type="term" value="F:transferase activity"/>
    <property type="evidence" value="ECO:0007669"/>
    <property type="project" value="UniProtKB-ARBA"/>
</dbReference>
<dbReference type="EMBL" id="CP011308">
    <property type="protein sequence ID" value="AKF25097.1"/>
    <property type="molecule type" value="Genomic_DNA"/>
</dbReference>
<accession>A0A7U4M1I1</accession>
<keyword evidence="4 5" id="KW-0472">Membrane</keyword>
<dbReference type="GO" id="GO:0012505">
    <property type="term" value="C:endomembrane system"/>
    <property type="evidence" value="ECO:0007669"/>
    <property type="project" value="UniProtKB-SubCell"/>
</dbReference>
<feature type="transmembrane region" description="Helical" evidence="5">
    <location>
        <begin position="40"/>
        <end position="62"/>
    </location>
</feature>
<dbReference type="InterPro" id="IPR007318">
    <property type="entry name" value="Phopholipid_MeTrfase"/>
</dbReference>
<name>A0A7U4M1I1_9BACT</name>
<sequence>MKVKTTASVIVRILLWLLMLIGGAYIGIKNDLNDPLFTSPLFHFFTAFAGLIVLRLAFHAAANGGRELTKGRVGDIPRLETNHLVTTGIYSCMRHPMLFGLTLLPLGWALLLGSPTFICIIAPVEMLFIIFMVTIFEEMEVKRKFGDEYKAYAQKVPMVSFRAVCLKKLFSKPAKQDTKAT</sequence>
<evidence type="ECO:0000313" key="6">
    <source>
        <dbReference type="EMBL" id="AKF25097.1"/>
    </source>
</evidence>
<evidence type="ECO:0008006" key="8">
    <source>
        <dbReference type="Google" id="ProtNLM"/>
    </source>
</evidence>
<evidence type="ECO:0000256" key="2">
    <source>
        <dbReference type="ARBA" id="ARBA00022692"/>
    </source>
</evidence>
<comment type="subcellular location">
    <subcellularLocation>
        <location evidence="1">Endomembrane system</location>
        <topology evidence="1">Multi-pass membrane protein</topology>
    </subcellularLocation>
</comment>
<dbReference type="Gene3D" id="1.20.120.1630">
    <property type="match status" value="1"/>
</dbReference>
<keyword evidence="3 5" id="KW-1133">Transmembrane helix</keyword>
<evidence type="ECO:0000256" key="4">
    <source>
        <dbReference type="ARBA" id="ARBA00023136"/>
    </source>
</evidence>
<dbReference type="RefSeq" id="WP_046551178.1">
    <property type="nucleotide sequence ID" value="NZ_CP011308.1"/>
</dbReference>
<feature type="transmembrane region" description="Helical" evidence="5">
    <location>
        <begin position="110"/>
        <end position="136"/>
    </location>
</feature>
<dbReference type="PANTHER" id="PTHR12714">
    <property type="entry name" value="PROTEIN-S ISOPRENYLCYSTEINE O-METHYLTRANSFERASE"/>
    <property type="match status" value="1"/>
</dbReference>
<evidence type="ECO:0000256" key="5">
    <source>
        <dbReference type="SAM" id="Phobius"/>
    </source>
</evidence>
<evidence type="ECO:0000256" key="3">
    <source>
        <dbReference type="ARBA" id="ARBA00022989"/>
    </source>
</evidence>
<dbReference type="PANTHER" id="PTHR12714:SF9">
    <property type="entry name" value="PROTEIN-S-ISOPRENYLCYSTEINE O-METHYLTRANSFERASE"/>
    <property type="match status" value="1"/>
</dbReference>
<keyword evidence="7" id="KW-1185">Reference proteome</keyword>
<feature type="transmembrane region" description="Helical" evidence="5">
    <location>
        <begin position="9"/>
        <end position="28"/>
    </location>
</feature>
<evidence type="ECO:0000256" key="1">
    <source>
        <dbReference type="ARBA" id="ARBA00004127"/>
    </source>
</evidence>
<keyword evidence="2 5" id="KW-0812">Transmembrane</keyword>
<organism evidence="6 7">
    <name type="scientific">Sulfurovum lithotrophicum</name>
    <dbReference type="NCBI Taxonomy" id="206403"/>
    <lineage>
        <taxon>Bacteria</taxon>
        <taxon>Pseudomonadati</taxon>
        <taxon>Campylobacterota</taxon>
        <taxon>Epsilonproteobacteria</taxon>
        <taxon>Campylobacterales</taxon>
        <taxon>Sulfurovaceae</taxon>
        <taxon>Sulfurovum</taxon>
    </lineage>
</organism>
<reference evidence="6 7" key="1">
    <citation type="submission" date="2015-04" db="EMBL/GenBank/DDBJ databases">
        <title>Complete genome sequence of Sulfurovum lithotrophicum ATCC BAA-797T.</title>
        <authorList>
            <person name="Ahn J."/>
            <person name="Park G."/>
            <person name="Jeon W."/>
            <person name="Jang Y."/>
            <person name="Jang M."/>
            <person name="Lee H."/>
            <person name="Lee H."/>
        </authorList>
    </citation>
    <scope>NUCLEOTIDE SEQUENCE [LARGE SCALE GENOMIC DNA]</scope>
    <source>
        <strain evidence="7">ATCC BAA-797 / 42BKT</strain>
    </source>
</reference>
<dbReference type="KEGG" id="slh:YH65_06570"/>
<dbReference type="AlphaFoldDB" id="A0A7U4M1I1"/>